<evidence type="ECO:0000259" key="1">
    <source>
        <dbReference type="SMART" id="SM01022"/>
    </source>
</evidence>
<evidence type="ECO:0000313" key="2">
    <source>
        <dbReference type="EMBL" id="DAG05115.1"/>
    </source>
</evidence>
<protein>
    <submittedName>
        <fullName evidence="2">Activating signal cointegrator</fullName>
    </submittedName>
</protein>
<dbReference type="SUPFAM" id="SSF88697">
    <property type="entry name" value="PUA domain-like"/>
    <property type="match status" value="1"/>
</dbReference>
<dbReference type="SMART" id="SM01022">
    <property type="entry name" value="ASCH"/>
    <property type="match status" value="1"/>
</dbReference>
<dbReference type="Gene3D" id="2.30.130.30">
    <property type="entry name" value="Hypothetical protein"/>
    <property type="match status" value="1"/>
</dbReference>
<dbReference type="InterPro" id="IPR039440">
    <property type="entry name" value="DUF3850"/>
</dbReference>
<name>A0A8S5VET0_9CAUD</name>
<accession>A0A8S5VET0</accession>
<dbReference type="InterPro" id="IPR015947">
    <property type="entry name" value="PUA-like_sf"/>
</dbReference>
<reference evidence="2" key="1">
    <citation type="journal article" date="2021" name="Proc. Natl. Acad. Sci. U.S.A.">
        <title>A Catalog of Tens of Thousands of Viruses from Human Metagenomes Reveals Hidden Associations with Chronic Diseases.</title>
        <authorList>
            <person name="Tisza M.J."/>
            <person name="Buck C.B."/>
        </authorList>
    </citation>
    <scope>NUCLEOTIDE SEQUENCE</scope>
    <source>
        <strain evidence="2">CtE3x18</strain>
    </source>
</reference>
<dbReference type="EMBL" id="BK016250">
    <property type="protein sequence ID" value="DAG05115.1"/>
    <property type="molecule type" value="Genomic_DNA"/>
</dbReference>
<organism evidence="2">
    <name type="scientific">Myoviridae sp. ctE3x18</name>
    <dbReference type="NCBI Taxonomy" id="2825059"/>
    <lineage>
        <taxon>Viruses</taxon>
        <taxon>Duplodnaviria</taxon>
        <taxon>Heunggongvirae</taxon>
        <taxon>Uroviricota</taxon>
        <taxon>Caudoviricetes</taxon>
    </lineage>
</organism>
<feature type="domain" description="ASCH" evidence="1">
    <location>
        <begin position="7"/>
        <end position="81"/>
    </location>
</feature>
<sequence>MPKIHDLKILPAYFDDVAKGRKTFELRFDDRGYFKGDLLLLREWANGTYTGRRVVVKVTYILKGFDGLKDGWVILSIKRVKGGLK</sequence>
<dbReference type="InterPro" id="IPR007374">
    <property type="entry name" value="ASCH_domain"/>
</dbReference>
<proteinExistence type="predicted"/>
<dbReference type="Pfam" id="PF12961">
    <property type="entry name" value="DUF3850"/>
    <property type="match status" value="1"/>
</dbReference>